<feature type="binding site" evidence="11">
    <location>
        <position position="263"/>
    </location>
    <ligand>
        <name>L-glutamine</name>
        <dbReference type="ChEBI" id="CHEBI:58359"/>
    </ligand>
</feature>
<feature type="active site" evidence="11">
    <location>
        <position position="351"/>
    </location>
</feature>
<evidence type="ECO:0000256" key="2">
    <source>
        <dbReference type="ARBA" id="ARBA00005077"/>
    </source>
</evidence>
<dbReference type="GO" id="GO:0006207">
    <property type="term" value="P:'de novo' pyrimidine nucleobase biosynthetic process"/>
    <property type="evidence" value="ECO:0007669"/>
    <property type="project" value="InterPro"/>
</dbReference>
<evidence type="ECO:0000256" key="3">
    <source>
        <dbReference type="ARBA" id="ARBA00007800"/>
    </source>
</evidence>
<gene>
    <name evidence="11 13" type="primary">carA</name>
    <name evidence="13" type="ORF">EWH70_00575</name>
</gene>
<reference evidence="13 14" key="1">
    <citation type="submission" date="2019-02" db="EMBL/GenBank/DDBJ databases">
        <title>Draft genome sequence of Amycolatopsis sp. 8-3EHSu isolated from roots of Suaeda maritima.</title>
        <authorList>
            <person name="Duangmal K."/>
            <person name="Chantavorakit T."/>
        </authorList>
    </citation>
    <scope>NUCLEOTIDE SEQUENCE [LARGE SCALE GENOMIC DNA]</scope>
    <source>
        <strain evidence="13 14">8-3EHSu</strain>
    </source>
</reference>
<name>A0A4Q7JEB5_9PSEU</name>
<dbReference type="GO" id="GO:0044205">
    <property type="term" value="P:'de novo' UMP biosynthetic process"/>
    <property type="evidence" value="ECO:0007669"/>
    <property type="project" value="UniProtKB-UniRule"/>
</dbReference>
<comment type="pathway">
    <text evidence="2 11">Amino-acid biosynthesis; L-arginine biosynthesis; carbamoyl phosphate from bicarbonate: step 1/1.</text>
</comment>
<dbReference type="PANTHER" id="PTHR43418:SF7">
    <property type="entry name" value="CARBAMOYL-PHOSPHATE SYNTHASE SMALL CHAIN"/>
    <property type="match status" value="1"/>
</dbReference>
<keyword evidence="6 11" id="KW-0067">ATP-binding</keyword>
<evidence type="ECO:0000256" key="11">
    <source>
        <dbReference type="HAMAP-Rule" id="MF_01209"/>
    </source>
</evidence>
<organism evidence="13 14">
    <name type="scientific">Amycolatopsis suaedae</name>
    <dbReference type="NCBI Taxonomy" id="2510978"/>
    <lineage>
        <taxon>Bacteria</taxon>
        <taxon>Bacillati</taxon>
        <taxon>Actinomycetota</taxon>
        <taxon>Actinomycetes</taxon>
        <taxon>Pseudonocardiales</taxon>
        <taxon>Pseudonocardiaceae</taxon>
        <taxon>Amycolatopsis</taxon>
    </lineage>
</organism>
<feature type="active site" evidence="11">
    <location>
        <position position="349"/>
    </location>
</feature>
<dbReference type="Proteomes" id="UP000292003">
    <property type="component" value="Unassembled WGS sequence"/>
</dbReference>
<dbReference type="InterPro" id="IPR006274">
    <property type="entry name" value="CarbamoylP_synth_ssu"/>
</dbReference>
<dbReference type="PRINTS" id="PR00097">
    <property type="entry name" value="ANTSNTHASEII"/>
</dbReference>
<comment type="subunit">
    <text evidence="11">Composed of two chains; the small (or glutamine) chain promotes the hydrolysis of glutamine to ammonia, which is used by the large (or ammonia) chain to synthesize carbamoyl phosphate. Tetramer of heterodimers (alpha,beta)4.</text>
</comment>
<feature type="binding site" evidence="11">
    <location>
        <position position="301"/>
    </location>
    <ligand>
        <name>L-glutamine</name>
        <dbReference type="ChEBI" id="CHEBI:58359"/>
    </ligand>
</feature>
<evidence type="ECO:0000256" key="7">
    <source>
        <dbReference type="ARBA" id="ARBA00022962"/>
    </source>
</evidence>
<feature type="region of interest" description="CPSase" evidence="11">
    <location>
        <begin position="1"/>
        <end position="182"/>
    </location>
</feature>
<accession>A0A4Q7JEB5</accession>
<comment type="catalytic activity">
    <reaction evidence="9 11">
        <text>hydrogencarbonate + L-glutamine + 2 ATP + H2O = carbamoyl phosphate + L-glutamate + 2 ADP + phosphate + 2 H(+)</text>
        <dbReference type="Rhea" id="RHEA:18633"/>
        <dbReference type="ChEBI" id="CHEBI:15377"/>
        <dbReference type="ChEBI" id="CHEBI:15378"/>
        <dbReference type="ChEBI" id="CHEBI:17544"/>
        <dbReference type="ChEBI" id="CHEBI:29985"/>
        <dbReference type="ChEBI" id="CHEBI:30616"/>
        <dbReference type="ChEBI" id="CHEBI:43474"/>
        <dbReference type="ChEBI" id="CHEBI:58228"/>
        <dbReference type="ChEBI" id="CHEBI:58359"/>
        <dbReference type="ChEBI" id="CHEBI:456216"/>
        <dbReference type="EC" id="6.3.5.5"/>
    </reaction>
</comment>
<feature type="active site" description="Nucleophile" evidence="11">
    <location>
        <position position="259"/>
    </location>
</feature>
<sequence length="374" mass="40465">MSSGRNPAALVLEDGRVFPGTAYGATGRTLGEVVFCTGMTGYQETLTDPSYHRQIVVQTAPQIGNTGWNDEDDESARIWVSGYVVRDPARTPSNWRSRRTLDGELAEQGVVGISEVDTRTLTRHIRERGAMRAGVFSGDALRGEREMLDEVLAAPEMVGADLAGEVTTGKPYVVPAGGERRFRVAALDLGIKSNTPRLMTQRGIEVHVLPATTSLDELLAVEPDGVFLSNGPGDPATTTHPTELTKAVLERRIPLFGICFGNQILGRALGLGTYKMRYGHRGINIPVIDVDSGRVAITAQNHGFALEGEPGQRFDTPYGPARISHYCPNDDTVEGVRAEEVPAFSVQYHPEAAAGPHDAAPLFDEFVTLMEKAR</sequence>
<protein>
    <recommendedName>
        <fullName evidence="11">Carbamoyl phosphate synthase small chain</fullName>
        <ecNumber evidence="11">6.3.5.5</ecNumber>
    </recommendedName>
    <alternativeName>
        <fullName evidence="11">Carbamoyl phosphate synthetase glutamine chain</fullName>
    </alternativeName>
</protein>
<comment type="function">
    <text evidence="11">Small subunit of the glutamine-dependent carbamoyl phosphate synthetase (CPSase). CPSase catalyzes the formation of carbamoyl phosphate from the ammonia moiety of glutamine, carbonate, and phosphate donated by ATP, constituting the first step of 2 biosynthetic pathways, one leading to arginine and/or urea and the other to pyrimidine nucleotides. The small subunit (glutamine amidotransferase) binds and cleaves glutamine to supply the large subunit with the substrate ammonia.</text>
</comment>
<dbReference type="Pfam" id="PF00988">
    <property type="entry name" value="CPSase_sm_chain"/>
    <property type="match status" value="1"/>
</dbReference>
<comment type="pathway">
    <text evidence="1 11">Pyrimidine metabolism; UMP biosynthesis via de novo pathway; (S)-dihydroorotate from bicarbonate: step 1/3.</text>
</comment>
<dbReference type="GO" id="GO:0005524">
    <property type="term" value="F:ATP binding"/>
    <property type="evidence" value="ECO:0007669"/>
    <property type="project" value="UniProtKB-UniRule"/>
</dbReference>
<keyword evidence="8 11" id="KW-0665">Pyrimidine biosynthesis</keyword>
<dbReference type="InterPro" id="IPR017926">
    <property type="entry name" value="GATASE"/>
</dbReference>
<feature type="binding site" evidence="11">
    <location>
        <position position="304"/>
    </location>
    <ligand>
        <name>L-glutamine</name>
        <dbReference type="ChEBI" id="CHEBI:58359"/>
    </ligand>
</feature>
<evidence type="ECO:0000256" key="10">
    <source>
        <dbReference type="ARBA" id="ARBA00049285"/>
    </source>
</evidence>
<dbReference type="InterPro" id="IPR050472">
    <property type="entry name" value="Anth_synth/Amidotransfase"/>
</dbReference>
<dbReference type="PROSITE" id="PS51273">
    <property type="entry name" value="GATASE_TYPE_1"/>
    <property type="match status" value="1"/>
</dbReference>
<evidence type="ECO:0000313" key="14">
    <source>
        <dbReference type="Proteomes" id="UP000292003"/>
    </source>
</evidence>
<dbReference type="GO" id="GO:0004359">
    <property type="term" value="F:glutaminase activity"/>
    <property type="evidence" value="ECO:0007669"/>
    <property type="project" value="RHEA"/>
</dbReference>
<dbReference type="InterPro" id="IPR035686">
    <property type="entry name" value="CPSase_GATase1"/>
</dbReference>
<dbReference type="PANTHER" id="PTHR43418">
    <property type="entry name" value="MULTIFUNCTIONAL TRYPTOPHAN BIOSYNTHESIS PROTEIN-RELATED"/>
    <property type="match status" value="1"/>
</dbReference>
<evidence type="ECO:0000313" key="13">
    <source>
        <dbReference type="EMBL" id="RZQ65628.1"/>
    </source>
</evidence>
<dbReference type="SMART" id="SM01097">
    <property type="entry name" value="CPSase_sm_chain"/>
    <property type="match status" value="1"/>
</dbReference>
<comment type="catalytic activity">
    <reaction evidence="10 11">
        <text>L-glutamine + H2O = L-glutamate + NH4(+)</text>
        <dbReference type="Rhea" id="RHEA:15889"/>
        <dbReference type="ChEBI" id="CHEBI:15377"/>
        <dbReference type="ChEBI" id="CHEBI:28938"/>
        <dbReference type="ChEBI" id="CHEBI:29985"/>
        <dbReference type="ChEBI" id="CHEBI:58359"/>
    </reaction>
</comment>
<dbReference type="InterPro" id="IPR036480">
    <property type="entry name" value="CarbP_synth_ssu_N_sf"/>
</dbReference>
<dbReference type="GO" id="GO:0004088">
    <property type="term" value="F:carbamoyl-phosphate synthase (glutamine-hydrolyzing) activity"/>
    <property type="evidence" value="ECO:0007669"/>
    <property type="project" value="UniProtKB-UniRule"/>
</dbReference>
<dbReference type="Pfam" id="PF00117">
    <property type="entry name" value="GATase"/>
    <property type="match status" value="1"/>
</dbReference>
<evidence type="ECO:0000256" key="6">
    <source>
        <dbReference type="ARBA" id="ARBA00022840"/>
    </source>
</evidence>
<evidence type="ECO:0000256" key="5">
    <source>
        <dbReference type="ARBA" id="ARBA00022741"/>
    </source>
</evidence>
<dbReference type="NCBIfam" id="TIGR01368">
    <property type="entry name" value="CPSaseIIsmall"/>
    <property type="match status" value="1"/>
</dbReference>
<comment type="similarity">
    <text evidence="3 11">Belongs to the CarA family.</text>
</comment>
<evidence type="ECO:0000256" key="4">
    <source>
        <dbReference type="ARBA" id="ARBA00022598"/>
    </source>
</evidence>
<dbReference type="InterPro" id="IPR002474">
    <property type="entry name" value="CarbamoylP_synth_ssu_N"/>
</dbReference>
<keyword evidence="5 11" id="KW-0547">Nucleotide-binding</keyword>
<dbReference type="AlphaFoldDB" id="A0A4Q7JEB5"/>
<keyword evidence="14" id="KW-1185">Reference proteome</keyword>
<feature type="binding site" evidence="11">
    <location>
        <position position="50"/>
    </location>
    <ligand>
        <name>L-glutamine</name>
        <dbReference type="ChEBI" id="CHEBI:58359"/>
    </ligand>
</feature>
<dbReference type="SUPFAM" id="SSF52021">
    <property type="entry name" value="Carbamoyl phosphate synthetase, small subunit N-terminal domain"/>
    <property type="match status" value="1"/>
</dbReference>
<dbReference type="UniPathway" id="UPA00068">
    <property type="reaction ID" value="UER00171"/>
</dbReference>
<comment type="caution">
    <text evidence="13">The sequence shown here is derived from an EMBL/GenBank/DDBJ whole genome shotgun (WGS) entry which is preliminary data.</text>
</comment>
<dbReference type="PRINTS" id="PR00096">
    <property type="entry name" value="GATASE"/>
</dbReference>
<dbReference type="InterPro" id="IPR029062">
    <property type="entry name" value="Class_I_gatase-like"/>
</dbReference>
<dbReference type="UniPathway" id="UPA00070">
    <property type="reaction ID" value="UER00115"/>
</dbReference>
<evidence type="ECO:0000256" key="9">
    <source>
        <dbReference type="ARBA" id="ARBA00048816"/>
    </source>
</evidence>
<dbReference type="GO" id="GO:0006526">
    <property type="term" value="P:L-arginine biosynthetic process"/>
    <property type="evidence" value="ECO:0007669"/>
    <property type="project" value="UniProtKB-UniRule"/>
</dbReference>
<evidence type="ECO:0000259" key="12">
    <source>
        <dbReference type="SMART" id="SM01097"/>
    </source>
</evidence>
<feature type="domain" description="Carbamoyl-phosphate synthase small subunit N-terminal" evidence="12">
    <location>
        <begin position="6"/>
        <end position="136"/>
    </location>
</feature>
<feature type="binding site" evidence="11">
    <location>
        <position position="233"/>
    </location>
    <ligand>
        <name>L-glutamine</name>
        <dbReference type="ChEBI" id="CHEBI:58359"/>
    </ligand>
</feature>
<feature type="binding site" evidence="11">
    <location>
        <position position="260"/>
    </location>
    <ligand>
        <name>L-glutamine</name>
        <dbReference type="ChEBI" id="CHEBI:58359"/>
    </ligand>
</feature>
<dbReference type="Gene3D" id="3.50.30.20">
    <property type="entry name" value="Carbamoyl-phosphate synthase small subunit, N-terminal domain"/>
    <property type="match status" value="1"/>
</dbReference>
<keyword evidence="7 11" id="KW-0315">Glutamine amidotransferase</keyword>
<feature type="binding site" evidence="11">
    <location>
        <position position="231"/>
    </location>
    <ligand>
        <name>L-glutamine</name>
        <dbReference type="ChEBI" id="CHEBI:58359"/>
    </ligand>
</feature>
<dbReference type="PRINTS" id="PR00099">
    <property type="entry name" value="CPSGATASE"/>
</dbReference>
<dbReference type="HAMAP" id="MF_01209">
    <property type="entry name" value="CPSase_S_chain"/>
    <property type="match status" value="1"/>
</dbReference>
<dbReference type="EMBL" id="SFCC01000001">
    <property type="protein sequence ID" value="RZQ65628.1"/>
    <property type="molecule type" value="Genomic_DNA"/>
</dbReference>
<proteinExistence type="inferred from homology"/>
<keyword evidence="11" id="KW-0028">Amino-acid biosynthesis</keyword>
<dbReference type="FunFam" id="3.50.30.20:FF:000001">
    <property type="entry name" value="Carbamoyl-phosphate synthase small chain"/>
    <property type="match status" value="1"/>
</dbReference>
<dbReference type="Gene3D" id="3.40.50.880">
    <property type="match status" value="1"/>
</dbReference>
<dbReference type="RefSeq" id="WP_130473199.1">
    <property type="nucleotide sequence ID" value="NZ_SFCC01000001.1"/>
</dbReference>
<dbReference type="EC" id="6.3.5.5" evidence="11"/>
<dbReference type="OrthoDB" id="9804328at2"/>
<dbReference type="SUPFAM" id="SSF52317">
    <property type="entry name" value="Class I glutamine amidotransferase-like"/>
    <property type="match status" value="1"/>
</dbReference>
<evidence type="ECO:0000256" key="1">
    <source>
        <dbReference type="ARBA" id="ARBA00004812"/>
    </source>
</evidence>
<keyword evidence="11" id="KW-0055">Arginine biosynthesis</keyword>
<evidence type="ECO:0000256" key="8">
    <source>
        <dbReference type="ARBA" id="ARBA00022975"/>
    </source>
</evidence>
<dbReference type="NCBIfam" id="NF009475">
    <property type="entry name" value="PRK12838.1"/>
    <property type="match status" value="1"/>
</dbReference>
<feature type="binding site" evidence="11">
    <location>
        <position position="303"/>
    </location>
    <ligand>
        <name>L-glutamine</name>
        <dbReference type="ChEBI" id="CHEBI:58359"/>
    </ligand>
</feature>
<keyword evidence="4 11" id="KW-0436">Ligase</keyword>
<dbReference type="GO" id="GO:0006541">
    <property type="term" value="P:glutamine metabolic process"/>
    <property type="evidence" value="ECO:0007669"/>
    <property type="project" value="InterPro"/>
</dbReference>
<dbReference type="CDD" id="cd01744">
    <property type="entry name" value="GATase1_CPSase"/>
    <property type="match status" value="1"/>
</dbReference>